<feature type="domain" description="XdhC Rossmann" evidence="2">
    <location>
        <begin position="178"/>
        <end position="318"/>
    </location>
</feature>
<dbReference type="InterPro" id="IPR027051">
    <property type="entry name" value="XdhC_Rossmann_dom"/>
</dbReference>
<evidence type="ECO:0000313" key="4">
    <source>
        <dbReference type="Proteomes" id="UP000176562"/>
    </source>
</evidence>
<reference evidence="3 4" key="1">
    <citation type="submission" date="2016-10" db="EMBL/GenBank/DDBJ databases">
        <title>Rhodobacter sp. LPB0142, isolated from sea water.</title>
        <authorList>
            <person name="Kim E."/>
            <person name="Yi H."/>
        </authorList>
    </citation>
    <scope>NUCLEOTIDE SEQUENCE [LARGE SCALE GENOMIC DNA]</scope>
    <source>
        <strain evidence="3 4">LPB0142</strain>
    </source>
</reference>
<dbReference type="Gene3D" id="3.40.50.720">
    <property type="entry name" value="NAD(P)-binding Rossmann-like Domain"/>
    <property type="match status" value="1"/>
</dbReference>
<gene>
    <name evidence="3" type="ORF">LPB142_08725</name>
</gene>
<dbReference type="Pfam" id="PF13478">
    <property type="entry name" value="XdhC_C"/>
    <property type="match status" value="1"/>
</dbReference>
<dbReference type="PANTHER" id="PTHR30388:SF4">
    <property type="entry name" value="MOLYBDENUM COFACTOR INSERTION CHAPERONE PAOD"/>
    <property type="match status" value="1"/>
</dbReference>
<name>A0A1D9MBZ2_9RHOB</name>
<evidence type="ECO:0000313" key="3">
    <source>
        <dbReference type="EMBL" id="AOZ69385.1"/>
    </source>
</evidence>
<dbReference type="EMBL" id="CP017781">
    <property type="protein sequence ID" value="AOZ69385.1"/>
    <property type="molecule type" value="Genomic_DNA"/>
</dbReference>
<dbReference type="Pfam" id="PF02625">
    <property type="entry name" value="XdhC_CoxI"/>
    <property type="match status" value="1"/>
</dbReference>
<dbReference type="KEGG" id="rhp:LPB142_08725"/>
<keyword evidence="4" id="KW-1185">Reference proteome</keyword>
<dbReference type="InterPro" id="IPR052698">
    <property type="entry name" value="MoCofactor_Util/Proc"/>
</dbReference>
<dbReference type="STRING" id="1850250.LPB142_08725"/>
<protein>
    <submittedName>
        <fullName evidence="3">Xanthine dehydrogenase</fullName>
    </submittedName>
</protein>
<evidence type="ECO:0000259" key="1">
    <source>
        <dbReference type="Pfam" id="PF02625"/>
    </source>
</evidence>
<dbReference type="PANTHER" id="PTHR30388">
    <property type="entry name" value="ALDEHYDE OXIDOREDUCTASE MOLYBDENUM COFACTOR ASSEMBLY PROTEIN"/>
    <property type="match status" value="1"/>
</dbReference>
<sequence length="329" mass="33620">MATAARPSCLGLPPADLPAGGLHPALVDPWEAALAMGAGVVLALLTKTEGPAYREIGAAMAIDTRGGYAGAITSGCIEADLVLHAAEVRASGVPRVLRYGAGSPFFDLKLPCGGALEVTLVPVGAGESLRALARARAERRAVALHLAPSGALTLGPFAETGPEAEGFRVGFRPALRHLILGAGPEALAFARLVAGLGREHLLLSHDDMVLGSARALGLSARRLGAIAELETVGLDAETAVTLFYHDHDMEPELLRALLARPAAYIGAQGSRAAQAARVARLGALGVAPEAIARLRGPIGLIPSTRDPETLAISVLAEISAVMAARGAAR</sequence>
<dbReference type="AlphaFoldDB" id="A0A1D9MBZ2"/>
<proteinExistence type="predicted"/>
<dbReference type="Proteomes" id="UP000176562">
    <property type="component" value="Chromosome"/>
</dbReference>
<evidence type="ECO:0000259" key="2">
    <source>
        <dbReference type="Pfam" id="PF13478"/>
    </source>
</evidence>
<organism evidence="3 4">
    <name type="scientific">Rhodobacter xanthinilyticus</name>
    <dbReference type="NCBI Taxonomy" id="1850250"/>
    <lineage>
        <taxon>Bacteria</taxon>
        <taxon>Pseudomonadati</taxon>
        <taxon>Pseudomonadota</taxon>
        <taxon>Alphaproteobacteria</taxon>
        <taxon>Rhodobacterales</taxon>
        <taxon>Rhodobacter group</taxon>
        <taxon>Rhodobacter</taxon>
    </lineage>
</organism>
<dbReference type="InterPro" id="IPR003777">
    <property type="entry name" value="XdhC_CoxI"/>
</dbReference>
<feature type="domain" description="XdhC- CoxI" evidence="1">
    <location>
        <begin position="34"/>
        <end position="100"/>
    </location>
</feature>
<dbReference type="RefSeq" id="WP_071166141.1">
    <property type="nucleotide sequence ID" value="NZ_CP017781.1"/>
</dbReference>
<accession>A0A1D9MBZ2</accession>